<accession>A0ABQ9GH68</accession>
<reference evidence="2 3" key="1">
    <citation type="submission" date="2023-02" db="EMBL/GenBank/DDBJ databases">
        <title>LHISI_Scaffold_Assembly.</title>
        <authorList>
            <person name="Stuart O.P."/>
            <person name="Cleave R."/>
            <person name="Magrath M.J.L."/>
            <person name="Mikheyev A.S."/>
        </authorList>
    </citation>
    <scope>NUCLEOTIDE SEQUENCE [LARGE SCALE GENOMIC DNA]</scope>
    <source>
        <strain evidence="2">Daus_M_001</strain>
        <tissue evidence="2">Leg muscle</tissue>
    </source>
</reference>
<sequence>MKLKRVVCGVRRLASGCANLAMFTRRRLRVTGYEKRNVFVFTASIIPCPERAMFVGHNSLPQETSHELSTARDQRMLLVSFRRECEKQQSQQKSGAGEMSPSKEWFAFKFLTFLVENSVSRDRRNTIEVYDVDDDNDGNVSCRDSGESSTSVLTRDDEHTDTTGKTSSADKQFQPPPNTSTATTRHWIEDEMVNKAYKFMKSVQESVTKEGDFSVYDRWIHFAGDYHSVSTNLKPILHDTCSRTWFVYKLLYTLNSNQWKTSESQGKWLHLESSFNLTADNQDGGILSCFFINLFRVVATGSALRSETAMSCARQQPAEGSYLEQTATGHAGQVTTPPGLSLGHRLAHAARGIDCHKDRGGGTKHRERAQGQDGTPDAWPRATRSRLRSWQAGRSASLEGRRRGGDAGAPLEQTARAATTAYSVGATADIPRAQLCLPNTQPRKRWLASVGWVAQFCPTPPGPHSATLVIYQLQPHFISPCIKLTKSIFDKIPSLQTNTGFAFTPEAKAEAFANVLENTFQSNQDPCDRNFTTQIYREIKIKQRKPTEDEPECTQSPEIKSAIRHMHPRNLQGQMAYKQLF</sequence>
<proteinExistence type="predicted"/>
<keyword evidence="3" id="KW-1185">Reference proteome</keyword>
<evidence type="ECO:0000256" key="1">
    <source>
        <dbReference type="SAM" id="MobiDB-lite"/>
    </source>
</evidence>
<evidence type="ECO:0000313" key="3">
    <source>
        <dbReference type="Proteomes" id="UP001159363"/>
    </source>
</evidence>
<dbReference type="EMBL" id="JARBHB010000012">
    <property type="protein sequence ID" value="KAJ8871359.1"/>
    <property type="molecule type" value="Genomic_DNA"/>
</dbReference>
<dbReference type="Proteomes" id="UP001159363">
    <property type="component" value="Chromosome 11"/>
</dbReference>
<feature type="region of interest" description="Disordered" evidence="1">
    <location>
        <begin position="131"/>
        <end position="184"/>
    </location>
</feature>
<evidence type="ECO:0000313" key="2">
    <source>
        <dbReference type="EMBL" id="KAJ8871359.1"/>
    </source>
</evidence>
<protein>
    <submittedName>
        <fullName evidence="2">Uncharacterized protein</fullName>
    </submittedName>
</protein>
<feature type="region of interest" description="Disordered" evidence="1">
    <location>
        <begin position="354"/>
        <end position="410"/>
    </location>
</feature>
<gene>
    <name evidence="2" type="ORF">PR048_027676</name>
</gene>
<organism evidence="2 3">
    <name type="scientific">Dryococelus australis</name>
    <dbReference type="NCBI Taxonomy" id="614101"/>
    <lineage>
        <taxon>Eukaryota</taxon>
        <taxon>Metazoa</taxon>
        <taxon>Ecdysozoa</taxon>
        <taxon>Arthropoda</taxon>
        <taxon>Hexapoda</taxon>
        <taxon>Insecta</taxon>
        <taxon>Pterygota</taxon>
        <taxon>Neoptera</taxon>
        <taxon>Polyneoptera</taxon>
        <taxon>Phasmatodea</taxon>
        <taxon>Verophasmatodea</taxon>
        <taxon>Anareolatae</taxon>
        <taxon>Phasmatidae</taxon>
        <taxon>Eurycanthinae</taxon>
        <taxon>Dryococelus</taxon>
    </lineage>
</organism>
<name>A0ABQ9GH68_9NEOP</name>
<comment type="caution">
    <text evidence="2">The sequence shown here is derived from an EMBL/GenBank/DDBJ whole genome shotgun (WGS) entry which is preliminary data.</text>
</comment>